<dbReference type="AlphaFoldDB" id="A0A397I8B2"/>
<accession>A0A397I8B2</accession>
<keyword evidence="2" id="KW-0812">Transmembrane</keyword>
<organism evidence="3 4">
    <name type="scientific">Diversispora epigaea</name>
    <dbReference type="NCBI Taxonomy" id="1348612"/>
    <lineage>
        <taxon>Eukaryota</taxon>
        <taxon>Fungi</taxon>
        <taxon>Fungi incertae sedis</taxon>
        <taxon>Mucoromycota</taxon>
        <taxon>Glomeromycotina</taxon>
        <taxon>Glomeromycetes</taxon>
        <taxon>Diversisporales</taxon>
        <taxon>Diversisporaceae</taxon>
        <taxon>Diversispora</taxon>
    </lineage>
</organism>
<evidence type="ECO:0000313" key="4">
    <source>
        <dbReference type="Proteomes" id="UP000266861"/>
    </source>
</evidence>
<evidence type="ECO:0000256" key="1">
    <source>
        <dbReference type="SAM" id="MobiDB-lite"/>
    </source>
</evidence>
<feature type="transmembrane region" description="Helical" evidence="2">
    <location>
        <begin position="25"/>
        <end position="43"/>
    </location>
</feature>
<proteinExistence type="predicted"/>
<evidence type="ECO:0000256" key="2">
    <source>
        <dbReference type="SAM" id="Phobius"/>
    </source>
</evidence>
<feature type="region of interest" description="Disordered" evidence="1">
    <location>
        <begin position="156"/>
        <end position="186"/>
    </location>
</feature>
<keyword evidence="2" id="KW-0472">Membrane</keyword>
<dbReference type="Proteomes" id="UP000266861">
    <property type="component" value="Unassembled WGS sequence"/>
</dbReference>
<feature type="compositionally biased region" description="Polar residues" evidence="1">
    <location>
        <begin position="170"/>
        <end position="184"/>
    </location>
</feature>
<sequence>MEIPKSCGDGPFEYIAFVPSIKSQLTPWPIGIVFLVINTLILYPTYKWSWLSIISALWSLISGIISLSRVFLAKKSQMVIAHNMPFSLPLAIGAGIVRLTVEDGTKGFKERWKTLFAAVIRQYPWRKSFKTDDIDDIDDIENTPSYNETDDIEDIEKISNSNETDDIEETPNSNRTKETSNSPNVYHRIEEKLRLMAWH</sequence>
<comment type="caution">
    <text evidence="3">The sequence shown here is derived from an EMBL/GenBank/DDBJ whole genome shotgun (WGS) entry which is preliminary data.</text>
</comment>
<gene>
    <name evidence="3" type="ORF">Glove_251g32</name>
</gene>
<reference evidence="3 4" key="1">
    <citation type="submission" date="2018-08" db="EMBL/GenBank/DDBJ databases">
        <title>Genome and evolution of the arbuscular mycorrhizal fungus Diversispora epigaea (formerly Glomus versiforme) and its bacterial endosymbionts.</title>
        <authorList>
            <person name="Sun X."/>
            <person name="Fei Z."/>
            <person name="Harrison M."/>
        </authorList>
    </citation>
    <scope>NUCLEOTIDE SEQUENCE [LARGE SCALE GENOMIC DNA]</scope>
    <source>
        <strain evidence="3 4">IT104</strain>
    </source>
</reference>
<name>A0A397I8B2_9GLOM</name>
<keyword evidence="4" id="KW-1185">Reference proteome</keyword>
<keyword evidence="2" id="KW-1133">Transmembrane helix</keyword>
<feature type="transmembrane region" description="Helical" evidence="2">
    <location>
        <begin position="50"/>
        <end position="72"/>
    </location>
</feature>
<dbReference type="OrthoDB" id="2434269at2759"/>
<feature type="transmembrane region" description="Helical" evidence="2">
    <location>
        <begin position="84"/>
        <end position="101"/>
    </location>
</feature>
<protein>
    <submittedName>
        <fullName evidence="3">Uncharacterized protein</fullName>
    </submittedName>
</protein>
<evidence type="ECO:0000313" key="3">
    <source>
        <dbReference type="EMBL" id="RHZ71855.1"/>
    </source>
</evidence>
<dbReference type="EMBL" id="PQFF01000231">
    <property type="protein sequence ID" value="RHZ71855.1"/>
    <property type="molecule type" value="Genomic_DNA"/>
</dbReference>